<comment type="caution">
    <text evidence="1">The sequence shown here is derived from an EMBL/GenBank/DDBJ whole genome shotgun (WGS) entry which is preliminary data.</text>
</comment>
<sequence>MATNELVLANIVHKFDCKLPDEDKDLDMSERPGVIENFLCLQLPPSIIVSGFYVEINSSL</sequence>
<gene>
    <name evidence="1" type="ORF">CDL12_22666</name>
</gene>
<evidence type="ECO:0000313" key="1">
    <source>
        <dbReference type="EMBL" id="PIN04798.1"/>
    </source>
</evidence>
<name>A0A2G9GHN6_9LAMI</name>
<dbReference type="AlphaFoldDB" id="A0A2G9GHN6"/>
<evidence type="ECO:0000313" key="2">
    <source>
        <dbReference type="Proteomes" id="UP000231279"/>
    </source>
</evidence>
<keyword evidence="1" id="KW-0560">Oxidoreductase</keyword>
<dbReference type="EC" id="1.14.13.115" evidence="1"/>
<organism evidence="1 2">
    <name type="scientific">Handroanthus impetiginosus</name>
    <dbReference type="NCBI Taxonomy" id="429701"/>
    <lineage>
        <taxon>Eukaryota</taxon>
        <taxon>Viridiplantae</taxon>
        <taxon>Streptophyta</taxon>
        <taxon>Embryophyta</taxon>
        <taxon>Tracheophyta</taxon>
        <taxon>Spermatophyta</taxon>
        <taxon>Magnoliopsida</taxon>
        <taxon>eudicotyledons</taxon>
        <taxon>Gunneridae</taxon>
        <taxon>Pentapetalae</taxon>
        <taxon>asterids</taxon>
        <taxon>lamiids</taxon>
        <taxon>Lamiales</taxon>
        <taxon>Bignoniaceae</taxon>
        <taxon>Crescentiina</taxon>
        <taxon>Tabebuia alliance</taxon>
        <taxon>Handroanthus</taxon>
    </lineage>
</organism>
<dbReference type="EMBL" id="NKXS01005007">
    <property type="protein sequence ID" value="PIN04798.1"/>
    <property type="molecule type" value="Genomic_DNA"/>
</dbReference>
<protein>
    <submittedName>
        <fullName evidence="1">Angelicin synthase</fullName>
        <ecNumber evidence="1">1.14.13.115</ecNumber>
    </submittedName>
</protein>
<reference evidence="2" key="1">
    <citation type="journal article" date="2018" name="Gigascience">
        <title>Genome assembly of the Pink Ipe (Handroanthus impetiginosus, Bignoniaceae), a highly valued, ecologically keystone Neotropical timber forest tree.</title>
        <authorList>
            <person name="Silva-Junior O.B."/>
            <person name="Grattapaglia D."/>
            <person name="Novaes E."/>
            <person name="Collevatti R.G."/>
        </authorList>
    </citation>
    <scope>NUCLEOTIDE SEQUENCE [LARGE SCALE GENOMIC DNA]</scope>
    <source>
        <strain evidence="2">cv. UFG-1</strain>
    </source>
</reference>
<dbReference type="Proteomes" id="UP000231279">
    <property type="component" value="Unassembled WGS sequence"/>
</dbReference>
<dbReference type="GO" id="GO:0016491">
    <property type="term" value="F:oxidoreductase activity"/>
    <property type="evidence" value="ECO:0007669"/>
    <property type="project" value="UniProtKB-KW"/>
</dbReference>
<accession>A0A2G9GHN6</accession>
<proteinExistence type="predicted"/>
<keyword evidence="2" id="KW-1185">Reference proteome</keyword>